<keyword evidence="2" id="KW-1185">Reference proteome</keyword>
<comment type="caution">
    <text evidence="1">The sequence shown here is derived from an EMBL/GenBank/DDBJ whole genome shotgun (WGS) entry which is preliminary data.</text>
</comment>
<proteinExistence type="predicted"/>
<protein>
    <submittedName>
        <fullName evidence="1">Uncharacterized protein</fullName>
    </submittedName>
</protein>
<gene>
    <name evidence="1" type="ORF">TSAR_012373</name>
</gene>
<organism evidence="1 2">
    <name type="scientific">Trichomalopsis sarcophagae</name>
    <dbReference type="NCBI Taxonomy" id="543379"/>
    <lineage>
        <taxon>Eukaryota</taxon>
        <taxon>Metazoa</taxon>
        <taxon>Ecdysozoa</taxon>
        <taxon>Arthropoda</taxon>
        <taxon>Hexapoda</taxon>
        <taxon>Insecta</taxon>
        <taxon>Pterygota</taxon>
        <taxon>Neoptera</taxon>
        <taxon>Endopterygota</taxon>
        <taxon>Hymenoptera</taxon>
        <taxon>Apocrita</taxon>
        <taxon>Proctotrupomorpha</taxon>
        <taxon>Chalcidoidea</taxon>
        <taxon>Pteromalidae</taxon>
        <taxon>Pteromalinae</taxon>
        <taxon>Trichomalopsis</taxon>
    </lineage>
</organism>
<name>A0A232ENH9_9HYME</name>
<dbReference type="AlphaFoldDB" id="A0A232ENH9"/>
<reference evidence="1 2" key="1">
    <citation type="journal article" date="2017" name="Curr. Biol.">
        <title>The Evolution of Venom by Co-option of Single-Copy Genes.</title>
        <authorList>
            <person name="Martinson E.O."/>
            <person name="Mrinalini"/>
            <person name="Kelkar Y.D."/>
            <person name="Chang C.H."/>
            <person name="Werren J.H."/>
        </authorList>
    </citation>
    <scope>NUCLEOTIDE SEQUENCE [LARGE SCALE GENOMIC DNA]</scope>
    <source>
        <strain evidence="1 2">Alberta</strain>
        <tissue evidence="1">Whole body</tissue>
    </source>
</reference>
<dbReference type="Proteomes" id="UP000215335">
    <property type="component" value="Unassembled WGS sequence"/>
</dbReference>
<sequence length="97" mass="11216">MRRRVSDRSEGGWIVACTWHSRRSRPEESGQKAQIEREIGTERASEGYYETRDLTVNAKRKEREGCHFRETTIPMDNSTLFSGASELRAALLIKQRS</sequence>
<evidence type="ECO:0000313" key="2">
    <source>
        <dbReference type="Proteomes" id="UP000215335"/>
    </source>
</evidence>
<evidence type="ECO:0000313" key="1">
    <source>
        <dbReference type="EMBL" id="OXU19887.1"/>
    </source>
</evidence>
<dbReference type="EMBL" id="NNAY01003162">
    <property type="protein sequence ID" value="OXU19887.1"/>
    <property type="molecule type" value="Genomic_DNA"/>
</dbReference>
<accession>A0A232ENH9</accession>